<sequence length="111" mass="13164">MSVCSAESFCRSEKKDREKEKIYLFFFSHSAPKCRRVHRSSSLQFREKGGIHFCFCRSISKRQKSYFQISDKCRRATGKERKRLNPVFKMSDQMCLISEDIHQTYTCSCLI</sequence>
<evidence type="ECO:0000313" key="2">
    <source>
        <dbReference type="Proteomes" id="UP001054945"/>
    </source>
</evidence>
<evidence type="ECO:0000313" key="1">
    <source>
        <dbReference type="EMBL" id="GIY58835.1"/>
    </source>
</evidence>
<name>A0AAV4UM93_CAEEX</name>
<dbReference type="Proteomes" id="UP001054945">
    <property type="component" value="Unassembled WGS sequence"/>
</dbReference>
<accession>A0AAV4UM93</accession>
<protein>
    <submittedName>
        <fullName evidence="1">Uncharacterized protein</fullName>
    </submittedName>
</protein>
<keyword evidence="2" id="KW-1185">Reference proteome</keyword>
<dbReference type="AlphaFoldDB" id="A0AAV4UM93"/>
<organism evidence="1 2">
    <name type="scientific">Caerostris extrusa</name>
    <name type="common">Bark spider</name>
    <name type="synonym">Caerostris bankana</name>
    <dbReference type="NCBI Taxonomy" id="172846"/>
    <lineage>
        <taxon>Eukaryota</taxon>
        <taxon>Metazoa</taxon>
        <taxon>Ecdysozoa</taxon>
        <taxon>Arthropoda</taxon>
        <taxon>Chelicerata</taxon>
        <taxon>Arachnida</taxon>
        <taxon>Araneae</taxon>
        <taxon>Araneomorphae</taxon>
        <taxon>Entelegynae</taxon>
        <taxon>Araneoidea</taxon>
        <taxon>Araneidae</taxon>
        <taxon>Caerostris</taxon>
    </lineage>
</organism>
<comment type="caution">
    <text evidence="1">The sequence shown here is derived from an EMBL/GenBank/DDBJ whole genome shotgun (WGS) entry which is preliminary data.</text>
</comment>
<reference evidence="1 2" key="1">
    <citation type="submission" date="2021-06" db="EMBL/GenBank/DDBJ databases">
        <title>Caerostris extrusa draft genome.</title>
        <authorList>
            <person name="Kono N."/>
            <person name="Arakawa K."/>
        </authorList>
    </citation>
    <scope>NUCLEOTIDE SEQUENCE [LARGE SCALE GENOMIC DNA]</scope>
</reference>
<proteinExistence type="predicted"/>
<dbReference type="EMBL" id="BPLR01013112">
    <property type="protein sequence ID" value="GIY58835.1"/>
    <property type="molecule type" value="Genomic_DNA"/>
</dbReference>
<gene>
    <name evidence="1" type="ORF">CEXT_6971</name>
</gene>